<dbReference type="SUPFAM" id="SSF56672">
    <property type="entry name" value="DNA/RNA polymerases"/>
    <property type="match status" value="1"/>
</dbReference>
<comment type="caution">
    <text evidence="1">The sequence shown here is derived from an EMBL/GenBank/DDBJ whole genome shotgun (WGS) entry which is preliminary data.</text>
</comment>
<dbReference type="AlphaFoldDB" id="A0A699HN20"/>
<dbReference type="SUPFAM" id="SSF57756">
    <property type="entry name" value="Retrovirus zinc finger-like domains"/>
    <property type="match status" value="1"/>
</dbReference>
<organism evidence="1">
    <name type="scientific">Tanacetum cinerariifolium</name>
    <name type="common">Dalmatian daisy</name>
    <name type="synonym">Chrysanthemum cinerariifolium</name>
    <dbReference type="NCBI Taxonomy" id="118510"/>
    <lineage>
        <taxon>Eukaryota</taxon>
        <taxon>Viridiplantae</taxon>
        <taxon>Streptophyta</taxon>
        <taxon>Embryophyta</taxon>
        <taxon>Tracheophyta</taxon>
        <taxon>Spermatophyta</taxon>
        <taxon>Magnoliopsida</taxon>
        <taxon>eudicotyledons</taxon>
        <taxon>Gunneridae</taxon>
        <taxon>Pentapetalae</taxon>
        <taxon>asterids</taxon>
        <taxon>campanulids</taxon>
        <taxon>Asterales</taxon>
        <taxon>Asteraceae</taxon>
        <taxon>Asteroideae</taxon>
        <taxon>Anthemideae</taxon>
        <taxon>Anthemidinae</taxon>
        <taxon>Tanacetum</taxon>
    </lineage>
</organism>
<dbReference type="InterPro" id="IPR043502">
    <property type="entry name" value="DNA/RNA_pol_sf"/>
</dbReference>
<dbReference type="PANTHER" id="PTHR24559:SF444">
    <property type="entry name" value="REVERSE TRANSCRIPTASE DOMAIN-CONTAINING PROTEIN"/>
    <property type="match status" value="1"/>
</dbReference>
<name>A0A699HN20_TANCI</name>
<dbReference type="InterPro" id="IPR053134">
    <property type="entry name" value="RNA-dir_DNA_polymerase"/>
</dbReference>
<dbReference type="EMBL" id="BKCJ010174533">
    <property type="protein sequence ID" value="GEY39007.1"/>
    <property type="molecule type" value="Genomic_DNA"/>
</dbReference>
<accession>A0A699HN20</accession>
<gene>
    <name evidence="1" type="ORF">Tci_410981</name>
</gene>
<protein>
    <submittedName>
        <fullName evidence="1">Reverse transcriptase domain-containing protein</fullName>
    </submittedName>
</protein>
<dbReference type="Gene3D" id="3.10.10.10">
    <property type="entry name" value="HIV Type 1 Reverse Transcriptase, subunit A, domain 1"/>
    <property type="match status" value="1"/>
</dbReference>
<sequence length="435" mass="49371">MAYNSKDYDGKGGAIVYTRWIEKMESVQDMHGCGENQKVKVGHAAYTGRFYELVRLVHHLVTLENKRIKRYIYGLALLIRAMVATMEPTTIQSVVLKVGMLTDEAIRNGALEKISEKRWSNKEPRMDGNAMDDNKRSWMRKAFATTTNLVTKQYTGNAPNAQTVTITINLRNSTAARGACFECGGMDHYKAACPRLNRAPRLRGNRPNQAMAVEGGQGRKNNGDQMRVHEDDILKNAFRNLYEHFAFTVMPFGLTNAPTEEHEMHLRLILELLKKERLTTESVSVVASVFSVCAKMHVSSLPNVDSLSTVVIYTFFASQSSSPQLDNEDLKQTDVDDLEEMDLRWRMAMLTMRARRFLQKTRRNLGANGPTSMGFDMSKVECYNYHRKGYFAKKCRSPKDSRMNRVVEPQRRTVLVETSTSNGLVSQCDGVESYD</sequence>
<dbReference type="GO" id="GO:0008270">
    <property type="term" value="F:zinc ion binding"/>
    <property type="evidence" value="ECO:0007669"/>
    <property type="project" value="InterPro"/>
</dbReference>
<dbReference type="GO" id="GO:0003964">
    <property type="term" value="F:RNA-directed DNA polymerase activity"/>
    <property type="evidence" value="ECO:0007669"/>
    <property type="project" value="UniProtKB-KW"/>
</dbReference>
<dbReference type="GO" id="GO:0003676">
    <property type="term" value="F:nucleic acid binding"/>
    <property type="evidence" value="ECO:0007669"/>
    <property type="project" value="InterPro"/>
</dbReference>
<proteinExistence type="predicted"/>
<keyword evidence="1" id="KW-0808">Transferase</keyword>
<reference evidence="1" key="1">
    <citation type="journal article" date="2019" name="Sci. Rep.">
        <title>Draft genome of Tanacetum cinerariifolium, the natural source of mosquito coil.</title>
        <authorList>
            <person name="Yamashiro T."/>
            <person name="Shiraishi A."/>
            <person name="Satake H."/>
            <person name="Nakayama K."/>
        </authorList>
    </citation>
    <scope>NUCLEOTIDE SEQUENCE</scope>
</reference>
<evidence type="ECO:0000313" key="1">
    <source>
        <dbReference type="EMBL" id="GEY39007.1"/>
    </source>
</evidence>
<dbReference type="PANTHER" id="PTHR24559">
    <property type="entry name" value="TRANSPOSON TY3-I GAG-POL POLYPROTEIN"/>
    <property type="match status" value="1"/>
</dbReference>
<keyword evidence="1" id="KW-0695">RNA-directed DNA polymerase</keyword>
<keyword evidence="1" id="KW-0548">Nucleotidyltransferase</keyword>
<dbReference type="InterPro" id="IPR036875">
    <property type="entry name" value="Znf_CCHC_sf"/>
</dbReference>